<keyword evidence="2" id="KW-1185">Reference proteome</keyword>
<protein>
    <submittedName>
        <fullName evidence="1">Uncharacterized protein</fullName>
    </submittedName>
</protein>
<proteinExistence type="predicted"/>
<reference evidence="1 2" key="1">
    <citation type="submission" date="2015-12" db="EMBL/GenBank/DDBJ databases">
        <title>Haloprofundus marisrubri gen. nov., sp. nov., an extremely halophilic archaeon isolated from the Discovery deep brine-seawater interface in the Red Sea.</title>
        <authorList>
            <person name="Zhang G."/>
            <person name="Stingl U."/>
            <person name="Rashid M."/>
        </authorList>
    </citation>
    <scope>NUCLEOTIDE SEQUENCE [LARGE SCALE GENOMIC DNA]</scope>
    <source>
        <strain evidence="1 2">SB9</strain>
    </source>
</reference>
<dbReference type="GO" id="GO:0016788">
    <property type="term" value="F:hydrolase activity, acting on ester bonds"/>
    <property type="evidence" value="ECO:0007669"/>
    <property type="project" value="InterPro"/>
</dbReference>
<comment type="caution">
    <text evidence="1">The sequence shown here is derived from an EMBL/GenBank/DDBJ whole genome shotgun (WGS) entry which is preliminary data.</text>
</comment>
<dbReference type="InterPro" id="IPR032466">
    <property type="entry name" value="Metal_Hydrolase"/>
</dbReference>
<dbReference type="PANTHER" id="PTHR42658:SF1">
    <property type="entry name" value="HYDROLASE TATD"/>
    <property type="match status" value="1"/>
</dbReference>
<name>A0A0W1RDD8_9EURY</name>
<dbReference type="EMBL" id="LOPU01000003">
    <property type="protein sequence ID" value="KTG11513.1"/>
    <property type="molecule type" value="Genomic_DNA"/>
</dbReference>
<dbReference type="AlphaFoldDB" id="A0A0W1RDD8"/>
<dbReference type="Pfam" id="PF01026">
    <property type="entry name" value="TatD_DNase"/>
    <property type="match status" value="1"/>
</dbReference>
<evidence type="ECO:0000313" key="2">
    <source>
        <dbReference type="Proteomes" id="UP000054387"/>
    </source>
</evidence>
<dbReference type="Gene3D" id="3.20.20.140">
    <property type="entry name" value="Metal-dependent hydrolases"/>
    <property type="match status" value="1"/>
</dbReference>
<dbReference type="STRING" id="1514971.AUR64_03135"/>
<evidence type="ECO:0000313" key="1">
    <source>
        <dbReference type="EMBL" id="KTG11513.1"/>
    </source>
</evidence>
<accession>A0A0W1RDD8</accession>
<dbReference type="OrthoDB" id="359310at2157"/>
<dbReference type="InterPro" id="IPR001130">
    <property type="entry name" value="TatD-like"/>
</dbReference>
<dbReference type="InterPro" id="IPR012022">
    <property type="entry name" value="UCP005295"/>
</dbReference>
<organism evidence="1 2">
    <name type="scientific">Haloprofundus marisrubri</name>
    <dbReference type="NCBI Taxonomy" id="1514971"/>
    <lineage>
        <taxon>Archaea</taxon>
        <taxon>Methanobacteriati</taxon>
        <taxon>Methanobacteriota</taxon>
        <taxon>Stenosarchaea group</taxon>
        <taxon>Halobacteria</taxon>
        <taxon>Halobacteriales</taxon>
        <taxon>Haloferacaceae</taxon>
        <taxon>Haloprofundus</taxon>
    </lineage>
</organism>
<sequence>MDTTYPTQRPTDAEFSDNATFPVELTNIPWIDIHNHAHTLSWNEREQFALSGCQGMVMMAAAYYWTPYKPVESQDVRYLWDDALNRRAEIQRSHVFDAKLGIGMHTGVRIDDYEELLAVMPEYCALDEVAAVGEIGITASQHVATWPLDEQKEVMRRQMEIAADHDLPAVVHTPPNLDHVDIPYRERGRIPGYELDMRLQQDPVLEADDVKRAATELDVELKDDAGLADEKLVLSHADREIAPYVLENTDCFLSFTVSYPWLLGVTPRDVAAVVDEYGPERILVETDSAGILRTDVFSFKRTIFELYRMGLDVETIRQVVYENPKQVLGEV</sequence>
<dbReference type="Proteomes" id="UP000054387">
    <property type="component" value="Unassembled WGS sequence"/>
</dbReference>
<dbReference type="PANTHER" id="PTHR42658">
    <property type="entry name" value="HYDROLASE TATD"/>
    <property type="match status" value="1"/>
</dbReference>
<dbReference type="RefSeq" id="WP_058579996.1">
    <property type="nucleotide sequence ID" value="NZ_LOPU01000003.1"/>
</dbReference>
<gene>
    <name evidence="1" type="ORF">AUR64_03135</name>
</gene>
<dbReference type="SUPFAM" id="SSF51556">
    <property type="entry name" value="Metallo-dependent hydrolases"/>
    <property type="match status" value="1"/>
</dbReference>